<comment type="caution">
    <text evidence="3">The sequence shown here is derived from an EMBL/GenBank/DDBJ whole genome shotgun (WGS) entry which is preliminary data.</text>
</comment>
<dbReference type="PANTHER" id="PTHR23088">
    <property type="entry name" value="NITRILASE-RELATED"/>
    <property type="match status" value="1"/>
</dbReference>
<dbReference type="PANTHER" id="PTHR23088:SF27">
    <property type="entry name" value="DEAMINATED GLUTATHIONE AMIDASE"/>
    <property type="match status" value="1"/>
</dbReference>
<reference evidence="3 4" key="1">
    <citation type="submission" date="2020-08" db="EMBL/GenBank/DDBJ databases">
        <title>Genome public.</title>
        <authorList>
            <person name="Liu C."/>
            <person name="Sun Q."/>
        </authorList>
    </citation>
    <scope>NUCLEOTIDE SEQUENCE [LARGE SCALE GENOMIC DNA]</scope>
    <source>
        <strain evidence="3 4">BX0805</strain>
    </source>
</reference>
<dbReference type="Proteomes" id="UP000621540">
    <property type="component" value="Unassembled WGS sequence"/>
</dbReference>
<keyword evidence="4" id="KW-1185">Reference proteome</keyword>
<evidence type="ECO:0000259" key="2">
    <source>
        <dbReference type="PROSITE" id="PS50263"/>
    </source>
</evidence>
<proteinExistence type="inferred from homology"/>
<dbReference type="EMBL" id="JACOQH010000006">
    <property type="protein sequence ID" value="MBC5754180.1"/>
    <property type="molecule type" value="Genomic_DNA"/>
</dbReference>
<dbReference type="Pfam" id="PF00795">
    <property type="entry name" value="CN_hydrolase"/>
    <property type="match status" value="1"/>
</dbReference>
<evidence type="ECO:0000313" key="3">
    <source>
        <dbReference type="EMBL" id="MBC5754180.1"/>
    </source>
</evidence>
<name>A0ABR7IBA1_9FIRM</name>
<protein>
    <submittedName>
        <fullName evidence="3">Nitrilase</fullName>
    </submittedName>
</protein>
<dbReference type="RefSeq" id="WP_186982299.1">
    <property type="nucleotide sequence ID" value="NZ_JACOQH010000006.1"/>
</dbReference>
<dbReference type="InterPro" id="IPR001110">
    <property type="entry name" value="UPF0012_CS"/>
</dbReference>
<dbReference type="InterPro" id="IPR036526">
    <property type="entry name" value="C-N_Hydrolase_sf"/>
</dbReference>
<gene>
    <name evidence="3" type="ORF">H8Z76_09190</name>
</gene>
<organism evidence="3 4">
    <name type="scientific">Roseburia yibonii</name>
    <dbReference type="NCBI Taxonomy" id="2763063"/>
    <lineage>
        <taxon>Bacteria</taxon>
        <taxon>Bacillati</taxon>
        <taxon>Bacillota</taxon>
        <taxon>Clostridia</taxon>
        <taxon>Lachnospirales</taxon>
        <taxon>Lachnospiraceae</taxon>
        <taxon>Roseburia</taxon>
    </lineage>
</organism>
<dbReference type="Gene3D" id="3.60.110.10">
    <property type="entry name" value="Carbon-nitrogen hydrolase"/>
    <property type="match status" value="1"/>
</dbReference>
<dbReference type="PROSITE" id="PS01227">
    <property type="entry name" value="UPF0012"/>
    <property type="match status" value="1"/>
</dbReference>
<comment type="similarity">
    <text evidence="1">Belongs to the carbon-nitrogen hydrolase superfamily. NIT1/NIT2 family.</text>
</comment>
<dbReference type="InterPro" id="IPR003010">
    <property type="entry name" value="C-N_Hydrolase"/>
</dbReference>
<accession>A0ABR7IBA1</accession>
<evidence type="ECO:0000256" key="1">
    <source>
        <dbReference type="ARBA" id="ARBA00010613"/>
    </source>
</evidence>
<dbReference type="SUPFAM" id="SSF56317">
    <property type="entry name" value="Carbon-nitrogen hydrolase"/>
    <property type="match status" value="1"/>
</dbReference>
<evidence type="ECO:0000313" key="4">
    <source>
        <dbReference type="Proteomes" id="UP000621540"/>
    </source>
</evidence>
<feature type="domain" description="CN hydrolase" evidence="2">
    <location>
        <begin position="1"/>
        <end position="233"/>
    </location>
</feature>
<dbReference type="PROSITE" id="PS50263">
    <property type="entry name" value="CN_HYDROLASE"/>
    <property type="match status" value="1"/>
</dbReference>
<sequence length="260" mass="29247">MKAGLIQIHSIPTEVEKNVEHGIEMFKDAVEKGADLVVFPELWTCGYYLETFDFLAAVKENDKILEKFQALAKETHTVTVLPLPQKKGEDLYIGLYVIESDGRILAEYQKSFLWGREQNYFVHGKRAYEPLETSVGKIGTLICYDIEFPEPSRILALKGAEIILVPSVWSIPAMNRWHIQLPARALDDTVFVMGINNIEEGAGGCSKVVSPMGEVLAQASDSSEEVLVCEIDMDEIARVREKIPYLKEYDKNLAPAPELR</sequence>